<dbReference type="Proteomes" id="UP000515909">
    <property type="component" value="Chromosome"/>
</dbReference>
<name>A0A6N8HXK3_9FIRM</name>
<evidence type="ECO:0000313" key="2">
    <source>
        <dbReference type="EMBL" id="QNK41681.1"/>
    </source>
</evidence>
<accession>A0A6N8HXK3</accession>
<dbReference type="Proteomes" id="UP000469440">
    <property type="component" value="Unassembled WGS sequence"/>
</dbReference>
<dbReference type="EMBL" id="CP060286">
    <property type="protein sequence ID" value="QNK41681.1"/>
    <property type="molecule type" value="Genomic_DNA"/>
</dbReference>
<dbReference type="KEGG" id="cfem:HCR03_05355"/>
<reference evidence="1 3" key="1">
    <citation type="submission" date="2019-09" db="EMBL/GenBank/DDBJ databases">
        <title>Genome sequence of Clostridium sp. EA1.</title>
        <authorList>
            <person name="Poehlein A."/>
            <person name="Bengelsdorf F.R."/>
            <person name="Daniel R."/>
        </authorList>
    </citation>
    <scope>NUCLEOTIDE SEQUENCE [LARGE SCALE GENOMIC DNA]</scope>
    <source>
        <strain evidence="1 3">EA1</strain>
    </source>
</reference>
<protein>
    <submittedName>
        <fullName evidence="1">Uncharacterized protein</fullName>
    </submittedName>
</protein>
<dbReference type="EMBL" id="VWXL01000035">
    <property type="protein sequence ID" value="MVB10482.1"/>
    <property type="molecule type" value="Genomic_DNA"/>
</dbReference>
<proteinExistence type="predicted"/>
<organism evidence="1 3">
    <name type="scientific">Caproicibacter fermentans</name>
    <dbReference type="NCBI Taxonomy" id="2576756"/>
    <lineage>
        <taxon>Bacteria</taxon>
        <taxon>Bacillati</taxon>
        <taxon>Bacillota</taxon>
        <taxon>Clostridia</taxon>
        <taxon>Eubacteriales</taxon>
        <taxon>Acutalibacteraceae</taxon>
        <taxon>Caproicibacter</taxon>
    </lineage>
</organism>
<accession>A0A7G8TDJ0</accession>
<evidence type="ECO:0000313" key="3">
    <source>
        <dbReference type="Proteomes" id="UP000469440"/>
    </source>
</evidence>
<gene>
    <name evidence="1" type="ORF">CAFE_11720</name>
    <name evidence="2" type="ORF">HCR03_05355</name>
</gene>
<dbReference type="AlphaFoldDB" id="A0A6N8HXK3"/>
<reference evidence="2 4" key="2">
    <citation type="submission" date="2020-08" db="EMBL/GenBank/DDBJ databases">
        <title>The isolate Caproiciproducens sp. 7D4C2 produces n-caproate at mildly acidic conditions from hexoses: genome and rBOX comparison with related strains and chain-elongating bacteria.</title>
        <authorList>
            <person name="Esquivel-Elizondo S."/>
            <person name="Bagci C."/>
            <person name="Temovska M."/>
            <person name="Jeon B.S."/>
            <person name="Bessarab I."/>
            <person name="Williams R.B.H."/>
            <person name="Huson D.H."/>
            <person name="Angenent L.T."/>
        </authorList>
    </citation>
    <scope>NUCLEOTIDE SEQUENCE [LARGE SCALE GENOMIC DNA]</scope>
    <source>
        <strain evidence="2 4">7D4C2</strain>
    </source>
</reference>
<evidence type="ECO:0000313" key="4">
    <source>
        <dbReference type="Proteomes" id="UP000515909"/>
    </source>
</evidence>
<evidence type="ECO:0000313" key="1">
    <source>
        <dbReference type="EMBL" id="MVB10482.1"/>
    </source>
</evidence>
<sequence>MAETRKNMMEFKKRAIRISSAAVTKAAESLGISSNMLDGGKNTPRIAINGGGTAAECVQAEFPDKRLYRVFNLGMNR</sequence>
<dbReference type="RefSeq" id="WP_066647959.1">
    <property type="nucleotide sequence ID" value="NZ_CP060286.1"/>
</dbReference>
<keyword evidence="3" id="KW-1185">Reference proteome</keyword>